<keyword evidence="6 8" id="KW-1133">Transmembrane helix</keyword>
<keyword evidence="7 8" id="KW-0472">Membrane</keyword>
<dbReference type="AlphaFoldDB" id="A0A2H0VAF1"/>
<evidence type="ECO:0000256" key="3">
    <source>
        <dbReference type="ARBA" id="ARBA00022692"/>
    </source>
</evidence>
<keyword evidence="4" id="KW-0547">Nucleotide-binding</keyword>
<feature type="transmembrane region" description="Helical" evidence="8">
    <location>
        <begin position="62"/>
        <end position="79"/>
    </location>
</feature>
<accession>A0A2H0VAF1</accession>
<evidence type="ECO:0000256" key="2">
    <source>
        <dbReference type="ARBA" id="ARBA00022448"/>
    </source>
</evidence>
<feature type="domain" description="ABC transmembrane type-1" evidence="10">
    <location>
        <begin position="25"/>
        <end position="308"/>
    </location>
</feature>
<dbReference type="Gene3D" id="1.20.1560.10">
    <property type="entry name" value="ABC transporter type 1, transmembrane domain"/>
    <property type="match status" value="1"/>
</dbReference>
<evidence type="ECO:0000256" key="4">
    <source>
        <dbReference type="ARBA" id="ARBA00022741"/>
    </source>
</evidence>
<dbReference type="Pfam" id="PF00005">
    <property type="entry name" value="ABC_tran"/>
    <property type="match status" value="1"/>
</dbReference>
<dbReference type="PROSITE" id="PS00211">
    <property type="entry name" value="ABC_TRANSPORTER_1"/>
    <property type="match status" value="1"/>
</dbReference>
<keyword evidence="2" id="KW-0813">Transport</keyword>
<feature type="domain" description="ABC transporter" evidence="9">
    <location>
        <begin position="342"/>
        <end position="576"/>
    </location>
</feature>
<dbReference type="GO" id="GO:0005886">
    <property type="term" value="C:plasma membrane"/>
    <property type="evidence" value="ECO:0007669"/>
    <property type="project" value="UniProtKB-SubCell"/>
</dbReference>
<protein>
    <recommendedName>
        <fullName evidence="13">ABC transporter ATP-binding protein</fullName>
    </recommendedName>
</protein>
<feature type="transmembrane region" description="Helical" evidence="8">
    <location>
        <begin position="255"/>
        <end position="273"/>
    </location>
</feature>
<dbReference type="InterPro" id="IPR011527">
    <property type="entry name" value="ABC1_TM_dom"/>
</dbReference>
<dbReference type="GO" id="GO:0140359">
    <property type="term" value="F:ABC-type transporter activity"/>
    <property type="evidence" value="ECO:0007669"/>
    <property type="project" value="InterPro"/>
</dbReference>
<evidence type="ECO:0000256" key="1">
    <source>
        <dbReference type="ARBA" id="ARBA00004651"/>
    </source>
</evidence>
<evidence type="ECO:0008006" key="13">
    <source>
        <dbReference type="Google" id="ProtNLM"/>
    </source>
</evidence>
<evidence type="ECO:0000256" key="5">
    <source>
        <dbReference type="ARBA" id="ARBA00022840"/>
    </source>
</evidence>
<dbReference type="PANTHER" id="PTHR24221:SF654">
    <property type="entry name" value="ATP-BINDING CASSETTE SUB-FAMILY B MEMBER 6"/>
    <property type="match status" value="1"/>
</dbReference>
<dbReference type="SUPFAM" id="SSF52540">
    <property type="entry name" value="P-loop containing nucleoside triphosphate hydrolases"/>
    <property type="match status" value="1"/>
</dbReference>
<dbReference type="Pfam" id="PF00664">
    <property type="entry name" value="ABC_membrane"/>
    <property type="match status" value="1"/>
</dbReference>
<reference evidence="12" key="1">
    <citation type="submission" date="2017-09" db="EMBL/GenBank/DDBJ databases">
        <title>Depth-based differentiation of microbial function through sediment-hosted aquifers and enrichment of novel symbionts in the deep terrestrial subsurface.</title>
        <authorList>
            <person name="Probst A.J."/>
            <person name="Ladd B."/>
            <person name="Jarett J.K."/>
            <person name="Geller-Mcgrath D.E."/>
            <person name="Sieber C.M.K."/>
            <person name="Emerson J.B."/>
            <person name="Anantharaman K."/>
            <person name="Thomas B.C."/>
            <person name="Malmstrom R."/>
            <person name="Stieglmeier M."/>
            <person name="Klingl A."/>
            <person name="Woyke T."/>
            <person name="Ryan C.M."/>
            <person name="Banfield J.F."/>
        </authorList>
    </citation>
    <scope>NUCLEOTIDE SEQUENCE [LARGE SCALE GENOMIC DNA]</scope>
</reference>
<feature type="transmembrane region" description="Helical" evidence="8">
    <location>
        <begin position="166"/>
        <end position="184"/>
    </location>
</feature>
<comment type="caution">
    <text evidence="11">The sequence shown here is derived from an EMBL/GenBank/DDBJ whole genome shotgun (WGS) entry which is preliminary data.</text>
</comment>
<evidence type="ECO:0000256" key="8">
    <source>
        <dbReference type="SAM" id="Phobius"/>
    </source>
</evidence>
<dbReference type="EMBL" id="PFAK01000049">
    <property type="protein sequence ID" value="PIR96076.1"/>
    <property type="molecule type" value="Genomic_DNA"/>
</dbReference>
<dbReference type="GO" id="GO:0005524">
    <property type="term" value="F:ATP binding"/>
    <property type="evidence" value="ECO:0007669"/>
    <property type="project" value="UniProtKB-KW"/>
</dbReference>
<dbReference type="GO" id="GO:0016887">
    <property type="term" value="F:ATP hydrolysis activity"/>
    <property type="evidence" value="ECO:0007669"/>
    <property type="project" value="InterPro"/>
</dbReference>
<keyword evidence="3 8" id="KW-0812">Transmembrane</keyword>
<evidence type="ECO:0000259" key="9">
    <source>
        <dbReference type="PROSITE" id="PS50893"/>
    </source>
</evidence>
<dbReference type="FunFam" id="3.40.50.300:FF:000287">
    <property type="entry name" value="Multidrug ABC transporter ATP-binding protein"/>
    <property type="match status" value="1"/>
</dbReference>
<dbReference type="InterPro" id="IPR036640">
    <property type="entry name" value="ABC1_TM_sf"/>
</dbReference>
<dbReference type="InterPro" id="IPR027417">
    <property type="entry name" value="P-loop_NTPase"/>
</dbReference>
<dbReference type="InterPro" id="IPR017871">
    <property type="entry name" value="ABC_transporter-like_CS"/>
</dbReference>
<gene>
    <name evidence="11" type="ORF">COT92_02995</name>
</gene>
<evidence type="ECO:0000313" key="11">
    <source>
        <dbReference type="EMBL" id="PIR96076.1"/>
    </source>
</evidence>
<dbReference type="SMART" id="SM00382">
    <property type="entry name" value="AAA"/>
    <property type="match status" value="1"/>
</dbReference>
<evidence type="ECO:0000313" key="12">
    <source>
        <dbReference type="Proteomes" id="UP000230922"/>
    </source>
</evidence>
<dbReference type="InterPro" id="IPR003439">
    <property type="entry name" value="ABC_transporter-like_ATP-bd"/>
</dbReference>
<keyword evidence="5" id="KW-0067">ATP-binding</keyword>
<organism evidence="11 12">
    <name type="scientific">Candidatus Doudnabacteria bacterium CG10_big_fil_rev_8_21_14_0_10_42_18</name>
    <dbReference type="NCBI Taxonomy" id="1974552"/>
    <lineage>
        <taxon>Bacteria</taxon>
        <taxon>Candidatus Doudnaibacteriota</taxon>
    </lineage>
</organism>
<feature type="transmembrane region" description="Helical" evidence="8">
    <location>
        <begin position="140"/>
        <end position="160"/>
    </location>
</feature>
<feature type="transmembrane region" description="Helical" evidence="8">
    <location>
        <begin position="21"/>
        <end position="42"/>
    </location>
</feature>
<evidence type="ECO:0000259" key="10">
    <source>
        <dbReference type="PROSITE" id="PS50929"/>
    </source>
</evidence>
<dbReference type="PANTHER" id="PTHR24221">
    <property type="entry name" value="ATP-BINDING CASSETTE SUB-FAMILY B"/>
    <property type="match status" value="1"/>
</dbReference>
<comment type="subcellular location">
    <subcellularLocation>
        <location evidence="1">Cell membrane</location>
        <topology evidence="1">Multi-pass membrane protein</topology>
    </subcellularLocation>
</comment>
<dbReference type="GO" id="GO:0034040">
    <property type="term" value="F:ATPase-coupled lipid transmembrane transporter activity"/>
    <property type="evidence" value="ECO:0007669"/>
    <property type="project" value="TreeGrafter"/>
</dbReference>
<evidence type="ECO:0000256" key="7">
    <source>
        <dbReference type="ARBA" id="ARBA00023136"/>
    </source>
</evidence>
<dbReference type="PROSITE" id="PS50929">
    <property type="entry name" value="ABC_TM1F"/>
    <property type="match status" value="1"/>
</dbReference>
<dbReference type="Gene3D" id="3.40.50.300">
    <property type="entry name" value="P-loop containing nucleotide triphosphate hydrolases"/>
    <property type="match status" value="1"/>
</dbReference>
<proteinExistence type="predicted"/>
<evidence type="ECO:0000256" key="6">
    <source>
        <dbReference type="ARBA" id="ARBA00022989"/>
    </source>
</evidence>
<sequence>MKSLTKETLKIFWQHATRYKISLSLVLFGVLGITATELYVPFLFRNLFNGIAEGNKTNGKELFSIITLITIFYGIQYTFRRIQEFTNITLQSKILRDLPITCFNYMADHSYSFFSNNFVGSLVRKVNKYTRAFEDIADEVVYRLGRTIILIVGILTVLFIRHWALGLGLLIWTVLYVSFNIWFARYKLKYDIRRAKLDTKTTGRLADSITNNINVKLFSSKKAELKGYEDLNEELHQARTFTWRLDEYSNVLQSILLYALEIGLMIVAINLWLKGVLTLGDFALLQAYIFQIIIRIWDVTRFMRNIYQSLADANEMTEILLTPHKIQDAPNAKNFEVTNGKIELKNIYFEYKKNQTIFDKFNLKMSANEKLALIGPSGGGKTTIVKLLFRFFDLQKGQILIDGQDISKVTQDSLRNNLSLVPQDPILFHRPLIENIRYAKPNATKTEVTEAAKKAYAHEFISALPEGYSTFVGERGIKLSGGERQRVAIARAILKNSPILVLDEATSSLDSESEMYIQDALKSLMKNKTVIVIAHRLSTIMQMDRIVVIDGGKIVEEGKHEELLKAKQGTYQRLWQIQAGGFA</sequence>
<dbReference type="InterPro" id="IPR003593">
    <property type="entry name" value="AAA+_ATPase"/>
</dbReference>
<dbReference type="InterPro" id="IPR039421">
    <property type="entry name" value="Type_1_exporter"/>
</dbReference>
<name>A0A2H0VAF1_9BACT</name>
<dbReference type="Proteomes" id="UP000230922">
    <property type="component" value="Unassembled WGS sequence"/>
</dbReference>
<dbReference type="PROSITE" id="PS50893">
    <property type="entry name" value="ABC_TRANSPORTER_2"/>
    <property type="match status" value="1"/>
</dbReference>
<dbReference type="SUPFAM" id="SSF90123">
    <property type="entry name" value="ABC transporter transmembrane region"/>
    <property type="match status" value="1"/>
</dbReference>